<dbReference type="InterPro" id="IPR007110">
    <property type="entry name" value="Ig-like_dom"/>
</dbReference>
<organism evidence="3 4">
    <name type="scientific">Hymenobacter cavernae</name>
    <dbReference type="NCBI Taxonomy" id="2044852"/>
    <lineage>
        <taxon>Bacteria</taxon>
        <taxon>Pseudomonadati</taxon>
        <taxon>Bacteroidota</taxon>
        <taxon>Cytophagia</taxon>
        <taxon>Cytophagales</taxon>
        <taxon>Hymenobacteraceae</taxon>
        <taxon>Hymenobacter</taxon>
    </lineage>
</organism>
<evidence type="ECO:0000256" key="1">
    <source>
        <dbReference type="SAM" id="Coils"/>
    </source>
</evidence>
<comment type="caution">
    <text evidence="3">The sequence shown here is derived from an EMBL/GenBank/DDBJ whole genome shotgun (WGS) entry which is preliminary data.</text>
</comment>
<dbReference type="PROSITE" id="PS50835">
    <property type="entry name" value="IG_LIKE"/>
    <property type="match status" value="1"/>
</dbReference>
<dbReference type="Proteomes" id="UP000632273">
    <property type="component" value="Unassembled WGS sequence"/>
</dbReference>
<evidence type="ECO:0000313" key="4">
    <source>
        <dbReference type="Proteomes" id="UP000632273"/>
    </source>
</evidence>
<proteinExistence type="predicted"/>
<keyword evidence="4" id="KW-1185">Reference proteome</keyword>
<gene>
    <name evidence="3" type="ORF">GCM10011383_44160</name>
</gene>
<protein>
    <recommendedName>
        <fullName evidence="2">Ig-like domain-containing protein</fullName>
    </recommendedName>
</protein>
<sequence length="551" mass="60988">MNTSVAVAFLTKMKLIFETDAAGNPQKDKFLAFQNGAFPVAKDNFYFMQPAKYGLDAGSTAGWAMNFSKMFNFVSALDDVITSTSDELDAVYHDILTSCAPATSKRTQQQQQRYEQALQFLQQTVASATGQQVDMLTNYEYYNGIYKQALSAYKNAKIAADTAQGEGAAEIKQQWAAEEPSLKSACDLAMVNWETKGRKTEVENKLADFMLLAGDSPTKTVADLKLDYEEFARATAVDTLANEITYLPTHFSPINFFDDAVIWQKLSLDKAEVLGLLQRAPERLRKLFDLDAAVDIENMTLDYTVVDIVREWFHFQDFLLQRYWKLPAGRLPVSDGQGQGKLPSFPDKMIFVRNIKIVSKQTPQPTPPTNKLDFYKLLFSKVKASIAPVLQNKVQVFQTRESQNKALIKTMTDLAARKGRPLTVVQPAAVKTRFNFRTAPLVLQPAAQLTVAQPMVALRSDKLLMGSVVKAAAAPAATVATTRMATISPGILASRIPTGVVGPRVLQPTVTAPPPPPVQLQVTEQKEMELLGFICRVVPACPNPDPELQWT</sequence>
<reference evidence="4" key="1">
    <citation type="journal article" date="2019" name="Int. J. Syst. Evol. Microbiol.">
        <title>The Global Catalogue of Microorganisms (GCM) 10K type strain sequencing project: providing services to taxonomists for standard genome sequencing and annotation.</title>
        <authorList>
            <consortium name="The Broad Institute Genomics Platform"/>
            <consortium name="The Broad Institute Genome Sequencing Center for Infectious Disease"/>
            <person name="Wu L."/>
            <person name="Ma J."/>
        </authorList>
    </citation>
    <scope>NUCLEOTIDE SEQUENCE [LARGE SCALE GENOMIC DNA]</scope>
    <source>
        <strain evidence="4">CGMCC 1.15197</strain>
    </source>
</reference>
<dbReference type="EMBL" id="BMHT01000012">
    <property type="protein sequence ID" value="GGF27635.1"/>
    <property type="molecule type" value="Genomic_DNA"/>
</dbReference>
<dbReference type="RefSeq" id="WP_188816271.1">
    <property type="nucleotide sequence ID" value="NZ_BMHT01000012.1"/>
</dbReference>
<feature type="domain" description="Ig-like" evidence="2">
    <location>
        <begin position="508"/>
        <end position="551"/>
    </location>
</feature>
<evidence type="ECO:0000259" key="2">
    <source>
        <dbReference type="PROSITE" id="PS50835"/>
    </source>
</evidence>
<name>A0ABQ1UV49_9BACT</name>
<accession>A0ABQ1UV49</accession>
<keyword evidence="1" id="KW-0175">Coiled coil</keyword>
<evidence type="ECO:0000313" key="3">
    <source>
        <dbReference type="EMBL" id="GGF27635.1"/>
    </source>
</evidence>
<feature type="coiled-coil region" evidence="1">
    <location>
        <begin position="104"/>
        <end position="131"/>
    </location>
</feature>